<dbReference type="AlphaFoldDB" id="A0A7S4PND2"/>
<feature type="signal peptide" evidence="1">
    <location>
        <begin position="1"/>
        <end position="22"/>
    </location>
</feature>
<protein>
    <submittedName>
        <fullName evidence="2">Uncharacterized protein</fullName>
    </submittedName>
</protein>
<feature type="chain" id="PRO_5030995229" evidence="1">
    <location>
        <begin position="23"/>
        <end position="369"/>
    </location>
</feature>
<accession>A0A7S4PND2</accession>
<reference evidence="2" key="1">
    <citation type="submission" date="2021-01" db="EMBL/GenBank/DDBJ databases">
        <authorList>
            <person name="Corre E."/>
            <person name="Pelletier E."/>
            <person name="Niang G."/>
            <person name="Scheremetjew M."/>
            <person name="Finn R."/>
            <person name="Kale V."/>
            <person name="Holt S."/>
            <person name="Cochrane G."/>
            <person name="Meng A."/>
            <person name="Brown T."/>
            <person name="Cohen L."/>
        </authorList>
    </citation>
    <scope>NUCLEOTIDE SEQUENCE</scope>
    <source>
        <strain evidence="2">CCMP 2712</strain>
    </source>
</reference>
<gene>
    <name evidence="2" type="ORF">GTHE00462_LOCUS39025</name>
</gene>
<dbReference type="EMBL" id="HBKN01049975">
    <property type="protein sequence ID" value="CAE2340747.1"/>
    <property type="molecule type" value="Transcribed_RNA"/>
</dbReference>
<evidence type="ECO:0000313" key="2">
    <source>
        <dbReference type="EMBL" id="CAE2340747.1"/>
    </source>
</evidence>
<sequence>MARKVGVAGLLGLLVASGGSWGRTATEASSSLHAHEAHQHLQRLRGGAMQTGDAERMLKKMDADFHAHVKALENEDKEAAAKLNEIQNKFEKRIEEIGLKGRLRDPGRKQKIVDIGVPVDEEIYEMLLEEPPISHTRRNYTDEDPFIHPDENAEKEFLAYLDRADDLGSPPNAWIRHHRYPRLFRCENKLVACPYGNVVLPIKTALPWKTRATRTGRTFLKMNFRRNVDKQLIAGDSAAIFSAVFTHDIIQAAGQQGIQNLWGLSKPISANAEHLASSLCMGSSLVVSWIAIAALSSIGESSSLLCEASEAAYSALHKAIISAPLGLLLFLFCSGNHVDPNYLTLETVLVPLYLSAWRYFLSARLNNDI</sequence>
<evidence type="ECO:0000256" key="1">
    <source>
        <dbReference type="SAM" id="SignalP"/>
    </source>
</evidence>
<name>A0A7S4PND2_GUITH</name>
<keyword evidence="1" id="KW-0732">Signal</keyword>
<organism evidence="2">
    <name type="scientific">Guillardia theta</name>
    <name type="common">Cryptophyte</name>
    <name type="synonym">Cryptomonas phi</name>
    <dbReference type="NCBI Taxonomy" id="55529"/>
    <lineage>
        <taxon>Eukaryota</taxon>
        <taxon>Cryptophyceae</taxon>
        <taxon>Pyrenomonadales</taxon>
        <taxon>Geminigeraceae</taxon>
        <taxon>Guillardia</taxon>
    </lineage>
</organism>
<proteinExistence type="predicted"/>